<gene>
    <name evidence="3" type="ORF">ACFQ4C_27725</name>
</gene>
<accession>A0ABW3QNW3</accession>
<dbReference type="PANTHER" id="PTHR12526:SF630">
    <property type="entry name" value="GLYCOSYLTRANSFERASE"/>
    <property type="match status" value="1"/>
</dbReference>
<dbReference type="EC" id="2.4.-.-" evidence="3"/>
<protein>
    <submittedName>
        <fullName evidence="3">Glycosyltransferase</fullName>
        <ecNumber evidence="3">2.4.-.-</ecNumber>
    </submittedName>
</protein>
<sequence length="354" mass="41049">MNIGIFLQDLKSGGAEKIMVEYANYLARHTTDNVFLILVRRVGPYQALIDKNVKVIYLDKSKTLYSGFSLARQLILNDIDYLYTTLVNINVLSLIVGKITGTKIIIREANTINEQKRKEKRFFIKIANSLSRYLYNWCYKCIAISKSVKLDLVKHTNCDETKVHVIYNPIIIKDILNSEYKLDSTSFHIGFVSRLTYQKNIKTICNIVEVYLKKKRNITFHFFGEGDTSDLEKLIEKYDAKSKIVLHGFVLSYYSYIKYMNLFIHIPFWEGLGNSVLEVYNSGIPMILSDINSGFSELILKDSNNVHYVDPIDTTSIIKIIESYLDNQIYISKDRKPLKITRDEIYTLYRSLAI</sequence>
<evidence type="ECO:0000259" key="2">
    <source>
        <dbReference type="Pfam" id="PF13439"/>
    </source>
</evidence>
<organism evidence="3 4">
    <name type="scientific">Larkinella insperata</name>
    <dbReference type="NCBI Taxonomy" id="332158"/>
    <lineage>
        <taxon>Bacteria</taxon>
        <taxon>Pseudomonadati</taxon>
        <taxon>Bacteroidota</taxon>
        <taxon>Cytophagia</taxon>
        <taxon>Cytophagales</taxon>
        <taxon>Spirosomataceae</taxon>
        <taxon>Larkinella</taxon>
    </lineage>
</organism>
<dbReference type="Pfam" id="PF00534">
    <property type="entry name" value="Glycos_transf_1"/>
    <property type="match status" value="1"/>
</dbReference>
<dbReference type="PANTHER" id="PTHR12526">
    <property type="entry name" value="GLYCOSYLTRANSFERASE"/>
    <property type="match status" value="1"/>
</dbReference>
<reference evidence="4" key="1">
    <citation type="journal article" date="2019" name="Int. J. Syst. Evol. Microbiol.">
        <title>The Global Catalogue of Microorganisms (GCM) 10K type strain sequencing project: providing services to taxonomists for standard genome sequencing and annotation.</title>
        <authorList>
            <consortium name="The Broad Institute Genomics Platform"/>
            <consortium name="The Broad Institute Genome Sequencing Center for Infectious Disease"/>
            <person name="Wu L."/>
            <person name="Ma J."/>
        </authorList>
    </citation>
    <scope>NUCLEOTIDE SEQUENCE [LARGE SCALE GENOMIC DNA]</scope>
    <source>
        <strain evidence="4">CCUG 55608</strain>
    </source>
</reference>
<evidence type="ECO:0000313" key="3">
    <source>
        <dbReference type="EMBL" id="MFD1144950.1"/>
    </source>
</evidence>
<name>A0ABW3QNW3_9BACT</name>
<dbReference type="GO" id="GO:0016757">
    <property type="term" value="F:glycosyltransferase activity"/>
    <property type="evidence" value="ECO:0007669"/>
    <property type="project" value="UniProtKB-KW"/>
</dbReference>
<keyword evidence="3" id="KW-0328">Glycosyltransferase</keyword>
<dbReference type="Gene3D" id="3.40.50.2000">
    <property type="entry name" value="Glycogen Phosphorylase B"/>
    <property type="match status" value="2"/>
</dbReference>
<dbReference type="RefSeq" id="WP_265994014.1">
    <property type="nucleotide sequence ID" value="NZ_CP110973.1"/>
</dbReference>
<feature type="domain" description="Glycosyltransferase subfamily 4-like N-terminal" evidence="2">
    <location>
        <begin position="13"/>
        <end position="170"/>
    </location>
</feature>
<dbReference type="EMBL" id="JBHTLP010000024">
    <property type="protein sequence ID" value="MFD1144950.1"/>
    <property type="molecule type" value="Genomic_DNA"/>
</dbReference>
<proteinExistence type="predicted"/>
<keyword evidence="3" id="KW-0808">Transferase</keyword>
<dbReference type="Pfam" id="PF13439">
    <property type="entry name" value="Glyco_transf_4"/>
    <property type="match status" value="1"/>
</dbReference>
<dbReference type="SUPFAM" id="SSF53756">
    <property type="entry name" value="UDP-Glycosyltransferase/glycogen phosphorylase"/>
    <property type="match status" value="1"/>
</dbReference>
<evidence type="ECO:0000259" key="1">
    <source>
        <dbReference type="Pfam" id="PF00534"/>
    </source>
</evidence>
<dbReference type="InterPro" id="IPR001296">
    <property type="entry name" value="Glyco_trans_1"/>
</dbReference>
<dbReference type="Proteomes" id="UP001597116">
    <property type="component" value="Unassembled WGS sequence"/>
</dbReference>
<dbReference type="InterPro" id="IPR028098">
    <property type="entry name" value="Glyco_trans_4-like_N"/>
</dbReference>
<evidence type="ECO:0000313" key="4">
    <source>
        <dbReference type="Proteomes" id="UP001597116"/>
    </source>
</evidence>
<comment type="caution">
    <text evidence="3">The sequence shown here is derived from an EMBL/GenBank/DDBJ whole genome shotgun (WGS) entry which is preliminary data.</text>
</comment>
<feature type="domain" description="Glycosyl transferase family 1" evidence="1">
    <location>
        <begin position="179"/>
        <end position="333"/>
    </location>
</feature>
<keyword evidence="4" id="KW-1185">Reference proteome</keyword>